<accession>A0A7S0GGW7</accession>
<name>A0A7S0GGW7_9STRA</name>
<dbReference type="AlphaFoldDB" id="A0A7S0GGW7"/>
<feature type="region of interest" description="Disordered" evidence="1">
    <location>
        <begin position="128"/>
        <end position="159"/>
    </location>
</feature>
<evidence type="ECO:0000313" key="3">
    <source>
        <dbReference type="EMBL" id="CAD8423405.1"/>
    </source>
</evidence>
<gene>
    <name evidence="3" type="ORF">PINE0816_LOCUS19563</name>
</gene>
<organism evidence="3">
    <name type="scientific">Proboscia inermis</name>
    <dbReference type="NCBI Taxonomy" id="420281"/>
    <lineage>
        <taxon>Eukaryota</taxon>
        <taxon>Sar</taxon>
        <taxon>Stramenopiles</taxon>
        <taxon>Ochrophyta</taxon>
        <taxon>Bacillariophyta</taxon>
        <taxon>Coscinodiscophyceae</taxon>
        <taxon>Rhizosoleniophycidae</taxon>
        <taxon>Rhizosoleniales</taxon>
        <taxon>Rhizosoleniaceae</taxon>
        <taxon>Proboscia</taxon>
    </lineage>
</organism>
<reference evidence="3" key="1">
    <citation type="submission" date="2021-01" db="EMBL/GenBank/DDBJ databases">
        <authorList>
            <person name="Corre E."/>
            <person name="Pelletier E."/>
            <person name="Niang G."/>
            <person name="Scheremetjew M."/>
            <person name="Finn R."/>
            <person name="Kale V."/>
            <person name="Holt S."/>
            <person name="Cochrane G."/>
            <person name="Meng A."/>
            <person name="Brown T."/>
            <person name="Cohen L."/>
        </authorList>
    </citation>
    <scope>NUCLEOTIDE SEQUENCE</scope>
    <source>
        <strain evidence="3">CCAP1064/1</strain>
    </source>
</reference>
<feature type="compositionally biased region" description="Polar residues" evidence="1">
    <location>
        <begin position="128"/>
        <end position="141"/>
    </location>
</feature>
<evidence type="ECO:0008006" key="4">
    <source>
        <dbReference type="Google" id="ProtNLM"/>
    </source>
</evidence>
<evidence type="ECO:0000256" key="2">
    <source>
        <dbReference type="SAM" id="SignalP"/>
    </source>
</evidence>
<protein>
    <recommendedName>
        <fullName evidence="4">SREBP regulating gene protein</fullName>
    </recommendedName>
</protein>
<dbReference type="EMBL" id="HBEL01041957">
    <property type="protein sequence ID" value="CAD8423405.1"/>
    <property type="molecule type" value="Transcribed_RNA"/>
</dbReference>
<sequence length="179" mass="18931">MNLRCLSISNRTVFVVLLYVVCIATGACAFTAPGKQHQTSTIPLSASSRTNDDDVTVHVDNAEALISRRTAVGAIGAVFSFALLPKESFAIGEPDCMSDCLKSCKSIAPKDTAYCLDNCTSYCSQTDRNDGLSGSKSSDNGETGILGINTVNKGNDRPPSIRLPGLDFVGDKGKKLIGY</sequence>
<dbReference type="PROSITE" id="PS51257">
    <property type="entry name" value="PROKAR_LIPOPROTEIN"/>
    <property type="match status" value="1"/>
</dbReference>
<keyword evidence="2" id="KW-0732">Signal</keyword>
<proteinExistence type="predicted"/>
<evidence type="ECO:0000256" key="1">
    <source>
        <dbReference type="SAM" id="MobiDB-lite"/>
    </source>
</evidence>
<feature type="signal peptide" evidence="2">
    <location>
        <begin position="1"/>
        <end position="29"/>
    </location>
</feature>
<feature type="chain" id="PRO_5031327059" description="SREBP regulating gene protein" evidence="2">
    <location>
        <begin position="30"/>
        <end position="179"/>
    </location>
</feature>